<dbReference type="Pfam" id="PF00303">
    <property type="entry name" value="Thymidylat_synt"/>
    <property type="match status" value="1"/>
</dbReference>
<organism evidence="4 5">
    <name type="scientific">Pseudaminobacter salicylatoxidans</name>
    <dbReference type="NCBI Taxonomy" id="93369"/>
    <lineage>
        <taxon>Bacteria</taxon>
        <taxon>Pseudomonadati</taxon>
        <taxon>Pseudomonadota</taxon>
        <taxon>Alphaproteobacteria</taxon>
        <taxon>Hyphomicrobiales</taxon>
        <taxon>Phyllobacteriaceae</taxon>
        <taxon>Pseudaminobacter</taxon>
    </lineage>
</organism>
<feature type="domain" description="Thymidylate synthase/dCMP hydroxymethylase" evidence="3">
    <location>
        <begin position="78"/>
        <end position="247"/>
    </location>
</feature>
<dbReference type="Gene3D" id="3.30.572.10">
    <property type="entry name" value="Thymidylate synthase/dCMP hydroxymethylase domain"/>
    <property type="match status" value="1"/>
</dbReference>
<evidence type="ECO:0000256" key="1">
    <source>
        <dbReference type="ARBA" id="ARBA00022603"/>
    </source>
</evidence>
<gene>
    <name evidence="4" type="ORF">C7441_11458</name>
</gene>
<dbReference type="Proteomes" id="UP000245396">
    <property type="component" value="Unassembled WGS sequence"/>
</dbReference>
<sequence length="346" mass="39211">MPKSNLKIFHRGRFGGGMYLCGEGIDEILIELYPILLAEGAENVGSRGGMREKLGVSFRMTNPRARISRSQDRGKPFSALGELLWYLGGFNTLEFIKEYIPDYAKDAEDGILAGAYGPRIHAMHGSINQLENVTRLLKEKSTSKRAVIQLYDAADIAVHHEEIPCTTALQFVARDGRLHMSTTMRSNDAYKGLPHDVFCFTMLQEMMATRLDLDPGDYIHYAASMHVYDGSIEAMNHYVNEGHQKTVQMPPMPSGDAFSVTDRLLQAEGEIRAERKIRAADFAREPYWADIIRLLQVFWATKRRDAPGFEDLDELKAEFHDEVYRTYLERRLKTRALRNAQSNGAA</sequence>
<dbReference type="InterPro" id="IPR045097">
    <property type="entry name" value="Thymidate_synth/dCMP_Mease"/>
</dbReference>
<dbReference type="PANTHER" id="PTHR11548">
    <property type="entry name" value="THYMIDYLATE SYNTHASE 1"/>
    <property type="match status" value="1"/>
</dbReference>
<dbReference type="GO" id="GO:0004799">
    <property type="term" value="F:thymidylate synthase activity"/>
    <property type="evidence" value="ECO:0007669"/>
    <property type="project" value="TreeGrafter"/>
</dbReference>
<reference evidence="4 5" key="1">
    <citation type="submission" date="2018-05" db="EMBL/GenBank/DDBJ databases">
        <title>Genomic Encyclopedia of Type Strains, Phase IV (KMG-IV): sequencing the most valuable type-strain genomes for metagenomic binning, comparative biology and taxonomic classification.</title>
        <authorList>
            <person name="Goeker M."/>
        </authorList>
    </citation>
    <scope>NUCLEOTIDE SEQUENCE [LARGE SCALE GENOMIC DNA]</scope>
    <source>
        <strain evidence="4 5">DSM 6986</strain>
    </source>
</reference>
<dbReference type="EMBL" id="QGGG01000014">
    <property type="protein sequence ID" value="PWJ79781.1"/>
    <property type="molecule type" value="Genomic_DNA"/>
</dbReference>
<dbReference type="CDD" id="cd00351">
    <property type="entry name" value="TS_Pyrimidine_HMase"/>
    <property type="match status" value="1"/>
</dbReference>
<evidence type="ECO:0000313" key="4">
    <source>
        <dbReference type="EMBL" id="PWJ79781.1"/>
    </source>
</evidence>
<protein>
    <submittedName>
        <fullName evidence="4">Thymidylate synthase</fullName>
    </submittedName>
</protein>
<evidence type="ECO:0000259" key="3">
    <source>
        <dbReference type="Pfam" id="PF00303"/>
    </source>
</evidence>
<dbReference type="GO" id="GO:0032259">
    <property type="term" value="P:methylation"/>
    <property type="evidence" value="ECO:0007669"/>
    <property type="project" value="UniProtKB-KW"/>
</dbReference>
<proteinExistence type="predicted"/>
<dbReference type="AlphaFoldDB" id="A0A316C052"/>
<dbReference type="InterPro" id="IPR023451">
    <property type="entry name" value="Thymidate_synth/dCMP_Mease_dom"/>
</dbReference>
<name>A0A316C052_PSESE</name>
<keyword evidence="1" id="KW-0489">Methyltransferase</keyword>
<dbReference type="GO" id="GO:0006231">
    <property type="term" value="P:dTMP biosynthetic process"/>
    <property type="evidence" value="ECO:0007669"/>
    <property type="project" value="TreeGrafter"/>
</dbReference>
<evidence type="ECO:0000313" key="5">
    <source>
        <dbReference type="Proteomes" id="UP000245396"/>
    </source>
</evidence>
<keyword evidence="5" id="KW-1185">Reference proteome</keyword>
<accession>A0A316C052</accession>
<evidence type="ECO:0000256" key="2">
    <source>
        <dbReference type="ARBA" id="ARBA00022679"/>
    </source>
</evidence>
<dbReference type="PANTHER" id="PTHR11548:SF9">
    <property type="entry name" value="THYMIDYLATE SYNTHASE"/>
    <property type="match status" value="1"/>
</dbReference>
<dbReference type="InterPro" id="IPR036926">
    <property type="entry name" value="Thymidate_synth/dCMP_Mease_sf"/>
</dbReference>
<dbReference type="GO" id="GO:0005829">
    <property type="term" value="C:cytosol"/>
    <property type="evidence" value="ECO:0007669"/>
    <property type="project" value="TreeGrafter"/>
</dbReference>
<dbReference type="SUPFAM" id="SSF55831">
    <property type="entry name" value="Thymidylate synthase/dCMP hydroxymethylase"/>
    <property type="match status" value="1"/>
</dbReference>
<comment type="caution">
    <text evidence="4">The sequence shown here is derived from an EMBL/GenBank/DDBJ whole genome shotgun (WGS) entry which is preliminary data.</text>
</comment>
<keyword evidence="2" id="KW-0808">Transferase</keyword>